<dbReference type="PANTHER" id="PTHR31973:SF187">
    <property type="entry name" value="MUTATOR TRANSPOSASE MUDRA PROTEIN"/>
    <property type="match status" value="1"/>
</dbReference>
<name>A0ABQ8H5L7_9ROSI</name>
<keyword evidence="3" id="KW-1185">Reference proteome</keyword>
<dbReference type="Gene3D" id="3.40.50.1820">
    <property type="entry name" value="alpha/beta hydrolase"/>
    <property type="match status" value="1"/>
</dbReference>
<proteinExistence type="predicted"/>
<dbReference type="EMBL" id="JAFEMO010000014">
    <property type="protein sequence ID" value="KAH7548595.1"/>
    <property type="molecule type" value="Genomic_DNA"/>
</dbReference>
<evidence type="ECO:0000313" key="3">
    <source>
        <dbReference type="Proteomes" id="UP000827721"/>
    </source>
</evidence>
<dbReference type="PANTHER" id="PTHR31973">
    <property type="entry name" value="POLYPROTEIN, PUTATIVE-RELATED"/>
    <property type="match status" value="1"/>
</dbReference>
<reference evidence="2 3" key="1">
    <citation type="submission" date="2021-02" db="EMBL/GenBank/DDBJ databases">
        <title>Plant Genome Project.</title>
        <authorList>
            <person name="Zhang R.-G."/>
        </authorList>
    </citation>
    <scope>NUCLEOTIDE SEQUENCE [LARGE SCALE GENOMIC DNA]</scope>
    <source>
        <tissue evidence="2">Leaves</tissue>
    </source>
</reference>
<dbReference type="SUPFAM" id="SSF53474">
    <property type="entry name" value="alpha/beta-Hydrolases"/>
    <property type="match status" value="1"/>
</dbReference>
<dbReference type="Proteomes" id="UP000827721">
    <property type="component" value="Unassembled WGS sequence"/>
</dbReference>
<sequence length="519" mass="58678">MQQHESDEDGVDGQEENDEDEVDGLFDVNEDKVAEEEVLGDPIGSDSEEEQPNIGTFFRVSESGRIVLQVDYLRDLFWPAARSSNLADFNDAMKAIKETSVKTVEYLLSIPLHYWSVHQFDHQTTSDHNTNNVVEAFNSWMIPHRAQPLMIMMENVRRKFMKRLRKRYEDTLKWPTDIPPAIRRQLQRNQTDERYFDPLRCGEWEVKVVDGRRQFVIHLDKKTYECGLWVISGVPCKHAIACISKIRVDVENYVHDYLKKPAYLRTYSHYIHAIPDESLWPEVESETVLPPKKRRRAGRPRLSRQRGAGEPARVKRSVGFRCSKCKQVGHNSRKCNTYETGRQRKRSRNGGVAAETSTAAGCLSIVAGPSSFAGPSNSAAPTITRVLWFPSNQQGTSSQGNASNEHFASQPLTPTAPQCSQPSEDFDSAVETCRIFGGSRGALAQPAPPPLLPWLPRNCPDLHGYVNTNAPPSLTSYTEFHIVGDPVNLIDKLGIEEVFLVGHDWVAMINLVFLYVKAK</sequence>
<evidence type="ECO:0000313" key="2">
    <source>
        <dbReference type="EMBL" id="KAH7548595.1"/>
    </source>
</evidence>
<feature type="compositionally biased region" description="Acidic residues" evidence="1">
    <location>
        <begin position="1"/>
        <end position="24"/>
    </location>
</feature>
<evidence type="ECO:0000256" key="1">
    <source>
        <dbReference type="SAM" id="MobiDB-lite"/>
    </source>
</evidence>
<evidence type="ECO:0008006" key="4">
    <source>
        <dbReference type="Google" id="ProtNLM"/>
    </source>
</evidence>
<feature type="region of interest" description="Disordered" evidence="1">
    <location>
        <begin position="391"/>
        <end position="423"/>
    </location>
</feature>
<feature type="compositionally biased region" description="Basic residues" evidence="1">
    <location>
        <begin position="291"/>
        <end position="304"/>
    </location>
</feature>
<feature type="region of interest" description="Disordered" evidence="1">
    <location>
        <begin position="291"/>
        <end position="314"/>
    </location>
</feature>
<protein>
    <recommendedName>
        <fullName evidence="4">SWIM-type domain-containing protein</fullName>
    </recommendedName>
</protein>
<accession>A0ABQ8H5L7</accession>
<gene>
    <name evidence="2" type="ORF">JRO89_XS14G0176700</name>
</gene>
<dbReference type="InterPro" id="IPR029058">
    <property type="entry name" value="AB_hydrolase_fold"/>
</dbReference>
<comment type="caution">
    <text evidence="2">The sequence shown here is derived from an EMBL/GenBank/DDBJ whole genome shotgun (WGS) entry which is preliminary data.</text>
</comment>
<feature type="region of interest" description="Disordered" evidence="1">
    <location>
        <begin position="1"/>
        <end position="52"/>
    </location>
</feature>
<organism evidence="2 3">
    <name type="scientific">Xanthoceras sorbifolium</name>
    <dbReference type="NCBI Taxonomy" id="99658"/>
    <lineage>
        <taxon>Eukaryota</taxon>
        <taxon>Viridiplantae</taxon>
        <taxon>Streptophyta</taxon>
        <taxon>Embryophyta</taxon>
        <taxon>Tracheophyta</taxon>
        <taxon>Spermatophyta</taxon>
        <taxon>Magnoliopsida</taxon>
        <taxon>eudicotyledons</taxon>
        <taxon>Gunneridae</taxon>
        <taxon>Pentapetalae</taxon>
        <taxon>rosids</taxon>
        <taxon>malvids</taxon>
        <taxon>Sapindales</taxon>
        <taxon>Sapindaceae</taxon>
        <taxon>Xanthoceroideae</taxon>
        <taxon>Xanthoceras</taxon>
    </lineage>
</organism>